<dbReference type="EMBL" id="SZYD01000014">
    <property type="protein sequence ID" value="KAD4179219.1"/>
    <property type="molecule type" value="Genomic_DNA"/>
</dbReference>
<feature type="compositionally biased region" description="Low complexity" evidence="1">
    <location>
        <begin position="261"/>
        <end position="276"/>
    </location>
</feature>
<protein>
    <recommendedName>
        <fullName evidence="2">K Homology domain-containing protein</fullName>
    </recommendedName>
</protein>
<evidence type="ECO:0000256" key="1">
    <source>
        <dbReference type="SAM" id="MobiDB-lite"/>
    </source>
</evidence>
<evidence type="ECO:0000313" key="4">
    <source>
        <dbReference type="Proteomes" id="UP000326396"/>
    </source>
</evidence>
<feature type="domain" description="K Homology" evidence="2">
    <location>
        <begin position="156"/>
        <end position="220"/>
    </location>
</feature>
<dbReference type="OrthoDB" id="1564152at2759"/>
<evidence type="ECO:0000259" key="2">
    <source>
        <dbReference type="Pfam" id="PF00013"/>
    </source>
</evidence>
<feature type="region of interest" description="Disordered" evidence="1">
    <location>
        <begin position="258"/>
        <end position="326"/>
    </location>
</feature>
<gene>
    <name evidence="3" type="ORF">E3N88_27810</name>
</gene>
<dbReference type="Gene3D" id="3.30.1370.10">
    <property type="entry name" value="K Homology domain, type 1"/>
    <property type="match status" value="1"/>
</dbReference>
<feature type="compositionally biased region" description="Basic and acidic residues" evidence="1">
    <location>
        <begin position="316"/>
        <end position="326"/>
    </location>
</feature>
<comment type="caution">
    <text evidence="3">The sequence shown here is derived from an EMBL/GenBank/DDBJ whole genome shotgun (WGS) entry which is preliminary data.</text>
</comment>
<proteinExistence type="predicted"/>
<dbReference type="Pfam" id="PF00013">
    <property type="entry name" value="KH_1"/>
    <property type="match status" value="1"/>
</dbReference>
<feature type="compositionally biased region" description="Basic and acidic residues" evidence="1">
    <location>
        <begin position="288"/>
        <end position="307"/>
    </location>
</feature>
<evidence type="ECO:0000313" key="3">
    <source>
        <dbReference type="EMBL" id="KAD4179219.1"/>
    </source>
</evidence>
<dbReference type="SUPFAM" id="SSF54791">
    <property type="entry name" value="Eukaryotic type KH-domain (KH-domain type I)"/>
    <property type="match status" value="1"/>
</dbReference>
<dbReference type="InterPro" id="IPR036612">
    <property type="entry name" value="KH_dom_type_1_sf"/>
</dbReference>
<keyword evidence="4" id="KW-1185">Reference proteome</keyword>
<sequence length="326" mass="36535">MEQNSRFDKYAKAKIEAPCDRLPKALLKFNRDPSSGELCYMKIFEDDAQKHKHIAEEMAAGAKLDRKVYRIRNMELSKAIGDDFEDMQLIHRVSKATIGLIVDSECDRHTHSFLDLMGTVAQVKMAEELILDKILTTYESPVFPVILMPPTVYGHEIKLHMDKVDRLLGENCENILAMEVVSGAWMQIDDKPPPGGPKHERTLYIYGPKAHVYKAVSLVHSQVFGPGECLEAIEELDMLFQELSFDEMMEGMKPRTPQMFDLLGADSASGSASDLGSGFGSGSGGQTEKQKEQHVEDRDKSEGKHEEDVEEAVCGEEPKESVEQLD</sequence>
<dbReference type="CDD" id="cd00105">
    <property type="entry name" value="KH-I"/>
    <property type="match status" value="1"/>
</dbReference>
<accession>A0A5N6MXQ5</accession>
<dbReference type="InterPro" id="IPR004088">
    <property type="entry name" value="KH_dom_type_1"/>
</dbReference>
<name>A0A5N6MXQ5_9ASTR</name>
<dbReference type="Proteomes" id="UP000326396">
    <property type="component" value="Linkage Group LG4"/>
</dbReference>
<organism evidence="3 4">
    <name type="scientific">Mikania micrantha</name>
    <name type="common">bitter vine</name>
    <dbReference type="NCBI Taxonomy" id="192012"/>
    <lineage>
        <taxon>Eukaryota</taxon>
        <taxon>Viridiplantae</taxon>
        <taxon>Streptophyta</taxon>
        <taxon>Embryophyta</taxon>
        <taxon>Tracheophyta</taxon>
        <taxon>Spermatophyta</taxon>
        <taxon>Magnoliopsida</taxon>
        <taxon>eudicotyledons</taxon>
        <taxon>Gunneridae</taxon>
        <taxon>Pentapetalae</taxon>
        <taxon>asterids</taxon>
        <taxon>campanulids</taxon>
        <taxon>Asterales</taxon>
        <taxon>Asteraceae</taxon>
        <taxon>Asteroideae</taxon>
        <taxon>Heliantheae alliance</taxon>
        <taxon>Eupatorieae</taxon>
        <taxon>Mikania</taxon>
    </lineage>
</organism>
<dbReference type="AlphaFoldDB" id="A0A5N6MXQ5"/>
<reference evidence="3 4" key="1">
    <citation type="submission" date="2019-05" db="EMBL/GenBank/DDBJ databases">
        <title>Mikania micrantha, genome provides insights into the molecular mechanism of rapid growth.</title>
        <authorList>
            <person name="Liu B."/>
        </authorList>
    </citation>
    <scope>NUCLEOTIDE SEQUENCE [LARGE SCALE GENOMIC DNA]</scope>
    <source>
        <strain evidence="3">NLD-2019</strain>
        <tissue evidence="3">Leaf</tissue>
    </source>
</reference>
<dbReference type="GO" id="GO:0003723">
    <property type="term" value="F:RNA binding"/>
    <property type="evidence" value="ECO:0007669"/>
    <property type="project" value="InterPro"/>
</dbReference>